<dbReference type="InterPro" id="IPR011657">
    <property type="entry name" value="CNT_C_dom"/>
</dbReference>
<name>A0A3B1CK38_9ZZZZ</name>
<proteinExistence type="inferred from homology"/>
<accession>A0A3B1CK38</accession>
<dbReference type="GO" id="GO:0005337">
    <property type="term" value="F:nucleoside transmembrane transporter activity"/>
    <property type="evidence" value="ECO:0007669"/>
    <property type="project" value="InterPro"/>
</dbReference>
<evidence type="ECO:0000256" key="2">
    <source>
        <dbReference type="ARBA" id="ARBA00009033"/>
    </source>
</evidence>
<dbReference type="PANTHER" id="PTHR10590">
    <property type="entry name" value="SODIUM/NUCLEOSIDE COTRANSPORTER"/>
    <property type="match status" value="1"/>
</dbReference>
<evidence type="ECO:0000256" key="6">
    <source>
        <dbReference type="ARBA" id="ARBA00023136"/>
    </source>
</evidence>
<feature type="transmembrane region" description="Helical" evidence="7">
    <location>
        <begin position="95"/>
        <end position="120"/>
    </location>
</feature>
<dbReference type="InterPro" id="IPR008276">
    <property type="entry name" value="C_nuclsd_transpt"/>
</dbReference>
<feature type="domain" description="Concentrative nucleoside transporter C-terminal" evidence="9">
    <location>
        <begin position="208"/>
        <end position="411"/>
    </location>
</feature>
<reference evidence="11" key="1">
    <citation type="submission" date="2018-06" db="EMBL/GenBank/DDBJ databases">
        <authorList>
            <person name="Zhirakovskaya E."/>
        </authorList>
    </citation>
    <scope>NUCLEOTIDE SEQUENCE</scope>
</reference>
<feature type="transmembrane region" description="Helical" evidence="7">
    <location>
        <begin position="391"/>
        <end position="413"/>
    </location>
</feature>
<evidence type="ECO:0000259" key="8">
    <source>
        <dbReference type="Pfam" id="PF01773"/>
    </source>
</evidence>
<dbReference type="InterPro" id="IPR011642">
    <property type="entry name" value="Gate_dom"/>
</dbReference>
<feature type="transmembrane region" description="Helical" evidence="7">
    <location>
        <begin position="63"/>
        <end position="83"/>
    </location>
</feature>
<comment type="similarity">
    <text evidence="2">Belongs to the concentrative nucleoside transporter (CNT) (TC 2.A.41) family.</text>
</comment>
<feature type="transmembrane region" description="Helical" evidence="7">
    <location>
        <begin position="140"/>
        <end position="163"/>
    </location>
</feature>
<dbReference type="GO" id="GO:0015293">
    <property type="term" value="F:symporter activity"/>
    <property type="evidence" value="ECO:0007669"/>
    <property type="project" value="TreeGrafter"/>
</dbReference>
<feature type="transmembrane region" description="Helical" evidence="7">
    <location>
        <begin position="209"/>
        <end position="228"/>
    </location>
</feature>
<feature type="transmembrane region" description="Helical" evidence="7">
    <location>
        <begin position="31"/>
        <end position="51"/>
    </location>
</feature>
<dbReference type="InterPro" id="IPR002668">
    <property type="entry name" value="CNT_N_dom"/>
</dbReference>
<sequence length="414" mass="43365">MMILQSVFGLACLVGIAWAFSENKKAVDTKTIAVGLGLQFALAVALLKVPLFRDAFLYLNKMVAAIESATAAGTSFVFGYLGGAPAPFEVTNPGATFLFAFRGLPLIVVVSALSSLLFYWRILPIMVKAFSWLLRKTMDLGGAVGLGAAANIFVGMVESPLFIRPYIKNLTRSELFMIMTCGMATVAGTVMVLYASVLSSAIPGAMGHILTASIISAPAAITVAALMIPETQDATAGELAPVERASGSMDAITNGTIQGLRLFLNVVAMLVVLIALVSLANQILGLLPDFGGAPVTLERMLGYVMAPIVWMMGVPPGEVLTAGSLMGVKTVLNEFLAYLQLAALPEEALSERSRMIMTYAMCGFANFGSLGIMIGGMGAMAPERRDEIVSLGLKSIVAGTLATCMTGAIVGILI</sequence>
<dbReference type="Pfam" id="PF07662">
    <property type="entry name" value="Nucleos_tra2_C"/>
    <property type="match status" value="1"/>
</dbReference>
<dbReference type="PANTHER" id="PTHR10590:SF4">
    <property type="entry name" value="SOLUTE CARRIER FAMILY 28 MEMBER 3"/>
    <property type="match status" value="1"/>
</dbReference>
<evidence type="ECO:0000313" key="11">
    <source>
        <dbReference type="EMBL" id="VAX17117.1"/>
    </source>
</evidence>
<feature type="transmembrane region" description="Helical" evidence="7">
    <location>
        <begin position="356"/>
        <end position="379"/>
    </location>
</feature>
<feature type="transmembrane region" description="Helical" evidence="7">
    <location>
        <begin position="296"/>
        <end position="313"/>
    </location>
</feature>
<organism evidence="11">
    <name type="scientific">hydrothermal vent metagenome</name>
    <dbReference type="NCBI Taxonomy" id="652676"/>
    <lineage>
        <taxon>unclassified sequences</taxon>
        <taxon>metagenomes</taxon>
        <taxon>ecological metagenomes</taxon>
    </lineage>
</organism>
<dbReference type="Pfam" id="PF07670">
    <property type="entry name" value="Gate"/>
    <property type="match status" value="1"/>
</dbReference>
<evidence type="ECO:0000256" key="1">
    <source>
        <dbReference type="ARBA" id="ARBA00004651"/>
    </source>
</evidence>
<dbReference type="Pfam" id="PF01773">
    <property type="entry name" value="Nucleos_tra2_N"/>
    <property type="match status" value="1"/>
</dbReference>
<evidence type="ECO:0000256" key="7">
    <source>
        <dbReference type="SAM" id="Phobius"/>
    </source>
</evidence>
<evidence type="ECO:0000259" key="9">
    <source>
        <dbReference type="Pfam" id="PF07662"/>
    </source>
</evidence>
<dbReference type="EMBL" id="UOGE01000018">
    <property type="protein sequence ID" value="VAX17117.1"/>
    <property type="molecule type" value="Genomic_DNA"/>
</dbReference>
<feature type="transmembrane region" description="Helical" evidence="7">
    <location>
        <begin position="175"/>
        <end position="197"/>
    </location>
</feature>
<evidence type="ECO:0000256" key="5">
    <source>
        <dbReference type="ARBA" id="ARBA00022989"/>
    </source>
</evidence>
<dbReference type="AlphaFoldDB" id="A0A3B1CK38"/>
<evidence type="ECO:0000256" key="4">
    <source>
        <dbReference type="ARBA" id="ARBA00022692"/>
    </source>
</evidence>
<keyword evidence="4 7" id="KW-0812">Transmembrane</keyword>
<feature type="domain" description="Concentrative nucleoside transporter N-terminal" evidence="8">
    <location>
        <begin position="8"/>
        <end position="81"/>
    </location>
</feature>
<feature type="transmembrane region" description="Helical" evidence="7">
    <location>
        <begin position="262"/>
        <end position="284"/>
    </location>
</feature>
<gene>
    <name evidence="11" type="ORF">MNBD_NITROSPINAE02-1327</name>
</gene>
<keyword evidence="5 7" id="KW-1133">Transmembrane helix</keyword>
<evidence type="ECO:0000259" key="10">
    <source>
        <dbReference type="Pfam" id="PF07670"/>
    </source>
</evidence>
<comment type="subcellular location">
    <subcellularLocation>
        <location evidence="1">Cell membrane</location>
        <topology evidence="1">Multi-pass membrane protein</topology>
    </subcellularLocation>
</comment>
<feature type="domain" description="Nucleoside transporter/FeoB GTPase Gate" evidence="10">
    <location>
        <begin position="103"/>
        <end position="199"/>
    </location>
</feature>
<dbReference type="GO" id="GO:0005886">
    <property type="term" value="C:plasma membrane"/>
    <property type="evidence" value="ECO:0007669"/>
    <property type="project" value="UniProtKB-SubCell"/>
</dbReference>
<evidence type="ECO:0000256" key="3">
    <source>
        <dbReference type="ARBA" id="ARBA00022475"/>
    </source>
</evidence>
<protein>
    <submittedName>
        <fullName evidence="11">Na+ dependent nucleoside transporter NupC</fullName>
    </submittedName>
</protein>
<keyword evidence="3" id="KW-1003">Cell membrane</keyword>
<keyword evidence="6 7" id="KW-0472">Membrane</keyword>